<comment type="caution">
    <text evidence="10">The sequence shown here is derived from an EMBL/GenBank/DDBJ whole genome shotgun (WGS) entry which is preliminary data.</text>
</comment>
<evidence type="ECO:0000313" key="11">
    <source>
        <dbReference type="Proteomes" id="UP000241394"/>
    </source>
</evidence>
<dbReference type="AlphaFoldDB" id="A0A2R6R8N8"/>
<reference evidence="11" key="2">
    <citation type="journal article" date="2018" name="BMC Genomics">
        <title>A manually annotated Actinidia chinensis var. chinensis (kiwifruit) genome highlights the challenges associated with draft genomes and gene prediction in plants.</title>
        <authorList>
            <person name="Pilkington S.M."/>
            <person name="Crowhurst R."/>
            <person name="Hilario E."/>
            <person name="Nardozza S."/>
            <person name="Fraser L."/>
            <person name="Peng Y."/>
            <person name="Gunaseelan K."/>
            <person name="Simpson R."/>
            <person name="Tahir J."/>
            <person name="Deroles S.C."/>
            <person name="Templeton K."/>
            <person name="Luo Z."/>
            <person name="Davy M."/>
            <person name="Cheng C."/>
            <person name="McNeilage M."/>
            <person name="Scaglione D."/>
            <person name="Liu Y."/>
            <person name="Zhang Q."/>
            <person name="Datson P."/>
            <person name="De Silva N."/>
            <person name="Gardiner S.E."/>
            <person name="Bassett H."/>
            <person name="Chagne D."/>
            <person name="McCallum J."/>
            <person name="Dzierzon H."/>
            <person name="Deng C."/>
            <person name="Wang Y.Y."/>
            <person name="Barron L."/>
            <person name="Manako K."/>
            <person name="Bowen J."/>
            <person name="Foster T.M."/>
            <person name="Erridge Z.A."/>
            <person name="Tiffin H."/>
            <person name="Waite C.N."/>
            <person name="Davies K.M."/>
            <person name="Grierson E.P."/>
            <person name="Laing W.A."/>
            <person name="Kirk R."/>
            <person name="Chen X."/>
            <person name="Wood M."/>
            <person name="Montefiori M."/>
            <person name="Brummell D.A."/>
            <person name="Schwinn K.E."/>
            <person name="Catanach A."/>
            <person name="Fullerton C."/>
            <person name="Li D."/>
            <person name="Meiyalaghan S."/>
            <person name="Nieuwenhuizen N."/>
            <person name="Read N."/>
            <person name="Prakash R."/>
            <person name="Hunter D."/>
            <person name="Zhang H."/>
            <person name="McKenzie M."/>
            <person name="Knabel M."/>
            <person name="Harris A."/>
            <person name="Allan A.C."/>
            <person name="Gleave A."/>
            <person name="Chen A."/>
            <person name="Janssen B.J."/>
            <person name="Plunkett B."/>
            <person name="Ampomah-Dwamena C."/>
            <person name="Voogd C."/>
            <person name="Leif D."/>
            <person name="Lafferty D."/>
            <person name="Souleyre E.J.F."/>
            <person name="Varkonyi-Gasic E."/>
            <person name="Gambi F."/>
            <person name="Hanley J."/>
            <person name="Yao J.L."/>
            <person name="Cheung J."/>
            <person name="David K.M."/>
            <person name="Warren B."/>
            <person name="Marsh K."/>
            <person name="Snowden K.C."/>
            <person name="Lin-Wang K."/>
            <person name="Brian L."/>
            <person name="Martinez-Sanchez M."/>
            <person name="Wang M."/>
            <person name="Ileperuma N."/>
            <person name="Macnee N."/>
            <person name="Campin R."/>
            <person name="McAtee P."/>
            <person name="Drummond R.S.M."/>
            <person name="Espley R.V."/>
            <person name="Ireland H.S."/>
            <person name="Wu R."/>
            <person name="Atkinson R.G."/>
            <person name="Karunairetnam S."/>
            <person name="Bulley S."/>
            <person name="Chunkath S."/>
            <person name="Hanley Z."/>
            <person name="Storey R."/>
            <person name="Thrimawithana A.H."/>
            <person name="Thomson S."/>
            <person name="David C."/>
            <person name="Testolin R."/>
            <person name="Huang H."/>
            <person name="Hellens R.P."/>
            <person name="Schaffer R.J."/>
        </authorList>
    </citation>
    <scope>NUCLEOTIDE SEQUENCE [LARGE SCALE GENOMIC DNA]</scope>
    <source>
        <strain evidence="11">cv. Red5</strain>
    </source>
</reference>
<protein>
    <submittedName>
        <fullName evidence="10">Histone-lysine N-methyltransferase family member protein</fullName>
    </submittedName>
</protein>
<proteinExistence type="predicted"/>
<dbReference type="STRING" id="1590841.A0A2R6R8N8"/>
<dbReference type="SUPFAM" id="SSF88697">
    <property type="entry name" value="PUA domain-like"/>
    <property type="match status" value="2"/>
</dbReference>
<keyword evidence="2" id="KW-0158">Chromosome</keyword>
<dbReference type="Proteomes" id="UP000241394">
    <property type="component" value="Chromosome LG8"/>
</dbReference>
<evidence type="ECO:0000256" key="1">
    <source>
        <dbReference type="ARBA" id="ARBA00004286"/>
    </source>
</evidence>
<keyword evidence="10" id="KW-0489">Methyltransferase</keyword>
<dbReference type="PANTHER" id="PTHR45660:SF3">
    <property type="entry name" value="HISTONE-LYSINE N-METHYLTRANSFERASE FAMILY MEMBER SUVH9"/>
    <property type="match status" value="1"/>
</dbReference>
<evidence type="ECO:0000256" key="2">
    <source>
        <dbReference type="ARBA" id="ARBA00022454"/>
    </source>
</evidence>
<dbReference type="OrthoDB" id="5792673at2759"/>
<dbReference type="GO" id="GO:0008270">
    <property type="term" value="F:zinc ion binding"/>
    <property type="evidence" value="ECO:0007669"/>
    <property type="project" value="InterPro"/>
</dbReference>
<dbReference type="GO" id="GO:0042054">
    <property type="term" value="F:histone methyltransferase activity"/>
    <property type="evidence" value="ECO:0007669"/>
    <property type="project" value="InterPro"/>
</dbReference>
<dbReference type="SMART" id="SM00468">
    <property type="entry name" value="PreSET"/>
    <property type="match status" value="2"/>
</dbReference>
<dbReference type="EMBL" id="NKQK01000008">
    <property type="protein sequence ID" value="PSS23921.1"/>
    <property type="molecule type" value="Genomic_DNA"/>
</dbReference>
<dbReference type="SMART" id="SM00466">
    <property type="entry name" value="SRA"/>
    <property type="match status" value="2"/>
</dbReference>
<dbReference type="GO" id="GO:0003690">
    <property type="term" value="F:double-stranded DNA binding"/>
    <property type="evidence" value="ECO:0007669"/>
    <property type="project" value="TreeGrafter"/>
</dbReference>
<dbReference type="Pfam" id="PF00856">
    <property type="entry name" value="SET"/>
    <property type="match status" value="1"/>
</dbReference>
<feature type="region of interest" description="Disordered" evidence="6">
    <location>
        <begin position="110"/>
        <end position="138"/>
    </location>
</feature>
<evidence type="ECO:0000256" key="3">
    <source>
        <dbReference type="ARBA" id="ARBA00022853"/>
    </source>
</evidence>
<evidence type="ECO:0000259" key="9">
    <source>
        <dbReference type="PROSITE" id="PS51015"/>
    </source>
</evidence>
<dbReference type="FunCoup" id="A0A2R6R8N8">
    <property type="interactions" value="278"/>
</dbReference>
<dbReference type="Gramene" id="PSS23921">
    <property type="protein sequence ID" value="PSS23921"/>
    <property type="gene ID" value="CEY00_Acc08777"/>
</dbReference>
<dbReference type="Pfam" id="PF05033">
    <property type="entry name" value="Pre-SET"/>
    <property type="match status" value="2"/>
</dbReference>
<organism evidence="10 11">
    <name type="scientific">Actinidia chinensis var. chinensis</name>
    <name type="common">Chinese soft-hair kiwi</name>
    <dbReference type="NCBI Taxonomy" id="1590841"/>
    <lineage>
        <taxon>Eukaryota</taxon>
        <taxon>Viridiplantae</taxon>
        <taxon>Streptophyta</taxon>
        <taxon>Embryophyta</taxon>
        <taxon>Tracheophyta</taxon>
        <taxon>Spermatophyta</taxon>
        <taxon>Magnoliopsida</taxon>
        <taxon>eudicotyledons</taxon>
        <taxon>Gunneridae</taxon>
        <taxon>Pentapetalae</taxon>
        <taxon>asterids</taxon>
        <taxon>Ericales</taxon>
        <taxon>Actinidiaceae</taxon>
        <taxon>Actinidia</taxon>
    </lineage>
</organism>
<dbReference type="OMA" id="AYHGANG"/>
<dbReference type="GO" id="GO:0005694">
    <property type="term" value="C:chromosome"/>
    <property type="evidence" value="ECO:0007669"/>
    <property type="project" value="UniProtKB-SubCell"/>
</dbReference>
<feature type="domain" description="SET" evidence="7">
    <location>
        <begin position="766"/>
        <end position="909"/>
    </location>
</feature>
<dbReference type="SUPFAM" id="SSF82199">
    <property type="entry name" value="SET domain"/>
    <property type="match status" value="2"/>
</dbReference>
<dbReference type="InParanoid" id="A0A2R6R8N8"/>
<keyword evidence="4 5" id="KW-0539">Nucleus</keyword>
<dbReference type="PANTHER" id="PTHR45660">
    <property type="entry name" value="HISTONE-LYSINE N-METHYLTRANSFERASE SETMAR"/>
    <property type="match status" value="1"/>
</dbReference>
<keyword evidence="3" id="KW-0156">Chromatin regulator</keyword>
<dbReference type="PROSITE" id="PS50280">
    <property type="entry name" value="SET"/>
    <property type="match status" value="1"/>
</dbReference>
<feature type="domain" description="YDG" evidence="9">
    <location>
        <begin position="208"/>
        <end position="355"/>
    </location>
</feature>
<accession>A0A2R6R8N8</accession>
<feature type="domain" description="Pre-SET" evidence="8">
    <location>
        <begin position="705"/>
        <end position="763"/>
    </location>
</feature>
<evidence type="ECO:0000256" key="6">
    <source>
        <dbReference type="SAM" id="MobiDB-lite"/>
    </source>
</evidence>
<sequence length="922" mass="102723">MGSIVPLQDLNFFPDPTAAAAAATTTTTASSAANTAIKIPKLEPKLEPWDEPHISSPIPNFTESNPNYSEENNVYSEFYRVSELFRTAFAKTNGDTEVSNPDSRAIVPVPEENSHHQVSATVEPPRQRRSHQHRSSELVRVTDLGAEDQRYFRDVVRKTRMLYDSLRVFAEEKRRSLGLERRNRGDLRAASVLRDRGLWLNRDKRIVGSIPGVYIADLFFFRMELCVVGLHGQAQAGIDYVPAGHSSSGEPIATSVIVSGGYEDDEDGGEVIIYSGHGGQDKHSKQCTNQKLEGGNLALERSMYYGIEVRVIRGLKYDGSPSGKVYVYDGLYKIFESWFDVGRSGFGVFKYKLVRMGNQPEMGSAVLRFARSLRTEPLSIRPVGYLSLDISMNKENVPVGLFNDIDSNHEPIYYEYIVTTVFPPYAYHGANGNGCDCVSGCMDDCVCAMKNGGEFAYDLRAASVLRDRGLWLNRDKRIVGSIPGVYIADLFFFRMELCVVGLHGQAQAGIDYVPAGHSSSGEPIATSVIVSGGYEDDEDGGEVIIYSGHGGQDKHSKQCTNQKLEGGNLALERSMYYGIEVRVMRGLKYDGSPSGKVYVYDGLYKIFESWFDVGRSGFGVFKYKLVRMGNQPEMGSAVLRFARSLRTEPLSIRPVGYLSLDISMNKENVPVGLFNDIDSNHEPIYYEYIVTTVFPPYAYHGANGNGCDCVSGCMDDCVCAMKNGGEFAYDQNGLLVRGKPLIFECGANCRCPPSCRNRVSQNGVRNRFEVFRSRETGWGVRSLDLIQAGAFICEYAGVVLTREQAQLFTMNGDSLVYPNRFAERWAEWGDLSHIFSDYVRPAHPSIPPLDFAMDVSRMRNVACYISQSSSPNILVQLVLYDHNNLMFPHLMLFAMENIPPLRELSLDYGVADEWTGKLRICS</sequence>
<dbReference type="Pfam" id="PF02182">
    <property type="entry name" value="SAD_SRA"/>
    <property type="match status" value="2"/>
</dbReference>
<dbReference type="PROSITE" id="PS51575">
    <property type="entry name" value="SAM_MT43_SUVAR39_2"/>
    <property type="match status" value="1"/>
</dbReference>
<dbReference type="PROSITE" id="PS51015">
    <property type="entry name" value="YDG"/>
    <property type="match status" value="2"/>
</dbReference>
<feature type="domain" description="YDG" evidence="9">
    <location>
        <begin position="480"/>
        <end position="627"/>
    </location>
</feature>
<keyword evidence="10" id="KW-0808">Transferase</keyword>
<evidence type="ECO:0000313" key="10">
    <source>
        <dbReference type="EMBL" id="PSS23921.1"/>
    </source>
</evidence>
<dbReference type="InterPro" id="IPR015947">
    <property type="entry name" value="PUA-like_sf"/>
</dbReference>
<dbReference type="InterPro" id="IPR025794">
    <property type="entry name" value="H3-K9-MeTrfase_plant"/>
</dbReference>
<dbReference type="Gene3D" id="2.170.270.10">
    <property type="entry name" value="SET domain"/>
    <property type="match status" value="2"/>
</dbReference>
<dbReference type="InterPro" id="IPR046341">
    <property type="entry name" value="SET_dom_sf"/>
</dbReference>
<reference evidence="10 11" key="1">
    <citation type="submission" date="2017-07" db="EMBL/GenBank/DDBJ databases">
        <title>An improved, manually edited Actinidia chinensis var. chinensis (kiwifruit) genome highlights the challenges associated with draft genomes and gene prediction in plants.</title>
        <authorList>
            <person name="Pilkington S."/>
            <person name="Crowhurst R."/>
            <person name="Hilario E."/>
            <person name="Nardozza S."/>
            <person name="Fraser L."/>
            <person name="Peng Y."/>
            <person name="Gunaseelan K."/>
            <person name="Simpson R."/>
            <person name="Tahir J."/>
            <person name="Deroles S."/>
            <person name="Templeton K."/>
            <person name="Luo Z."/>
            <person name="Davy M."/>
            <person name="Cheng C."/>
            <person name="Mcneilage M."/>
            <person name="Scaglione D."/>
            <person name="Liu Y."/>
            <person name="Zhang Q."/>
            <person name="Datson P."/>
            <person name="De Silva N."/>
            <person name="Gardiner S."/>
            <person name="Bassett H."/>
            <person name="Chagne D."/>
            <person name="Mccallum J."/>
            <person name="Dzierzon H."/>
            <person name="Deng C."/>
            <person name="Wang Y.-Y."/>
            <person name="Barron N."/>
            <person name="Manako K."/>
            <person name="Bowen J."/>
            <person name="Foster T."/>
            <person name="Erridge Z."/>
            <person name="Tiffin H."/>
            <person name="Waite C."/>
            <person name="Davies K."/>
            <person name="Grierson E."/>
            <person name="Laing W."/>
            <person name="Kirk R."/>
            <person name="Chen X."/>
            <person name="Wood M."/>
            <person name="Montefiori M."/>
            <person name="Brummell D."/>
            <person name="Schwinn K."/>
            <person name="Catanach A."/>
            <person name="Fullerton C."/>
            <person name="Li D."/>
            <person name="Meiyalaghan S."/>
            <person name="Nieuwenhuizen N."/>
            <person name="Read N."/>
            <person name="Prakash R."/>
            <person name="Hunter D."/>
            <person name="Zhang H."/>
            <person name="Mckenzie M."/>
            <person name="Knabel M."/>
            <person name="Harris A."/>
            <person name="Allan A."/>
            <person name="Chen A."/>
            <person name="Janssen B."/>
            <person name="Plunkett B."/>
            <person name="Dwamena C."/>
            <person name="Voogd C."/>
            <person name="Leif D."/>
            <person name="Lafferty D."/>
            <person name="Souleyre E."/>
            <person name="Varkonyi-Gasic E."/>
            <person name="Gambi F."/>
            <person name="Hanley J."/>
            <person name="Yao J.-L."/>
            <person name="Cheung J."/>
            <person name="David K."/>
            <person name="Warren B."/>
            <person name="Marsh K."/>
            <person name="Snowden K."/>
            <person name="Lin-Wang K."/>
            <person name="Brian L."/>
            <person name="Martinez-Sanchez M."/>
            <person name="Wang M."/>
            <person name="Ileperuma N."/>
            <person name="Macnee N."/>
            <person name="Campin R."/>
            <person name="Mcatee P."/>
            <person name="Drummond R."/>
            <person name="Espley R."/>
            <person name="Ireland H."/>
            <person name="Wu R."/>
            <person name="Atkinson R."/>
            <person name="Karunairetnam S."/>
            <person name="Bulley S."/>
            <person name="Chunkath S."/>
            <person name="Hanley Z."/>
            <person name="Storey R."/>
            <person name="Thrimawithana A."/>
            <person name="Thomson S."/>
            <person name="David C."/>
            <person name="Testolin R."/>
        </authorList>
    </citation>
    <scope>NUCLEOTIDE SEQUENCE [LARGE SCALE GENOMIC DNA]</scope>
    <source>
        <strain evidence="11">cv. Red5</strain>
        <tissue evidence="10">Young leaf</tissue>
    </source>
</reference>
<dbReference type="InterPro" id="IPR007728">
    <property type="entry name" value="Pre-SET_dom"/>
</dbReference>
<evidence type="ECO:0000259" key="8">
    <source>
        <dbReference type="PROSITE" id="PS50867"/>
    </source>
</evidence>
<dbReference type="GO" id="GO:0032259">
    <property type="term" value="P:methylation"/>
    <property type="evidence" value="ECO:0007669"/>
    <property type="project" value="UniProtKB-KW"/>
</dbReference>
<dbReference type="InterPro" id="IPR051357">
    <property type="entry name" value="H3K9_HMTase_SUVAR3-9"/>
</dbReference>
<evidence type="ECO:0000256" key="4">
    <source>
        <dbReference type="ARBA" id="ARBA00023242"/>
    </source>
</evidence>
<name>A0A2R6R8N8_ACTCC</name>
<dbReference type="InterPro" id="IPR036987">
    <property type="entry name" value="SRA-YDG_sf"/>
</dbReference>
<evidence type="ECO:0000259" key="7">
    <source>
        <dbReference type="PROSITE" id="PS50280"/>
    </source>
</evidence>
<dbReference type="GO" id="GO:0005634">
    <property type="term" value="C:nucleus"/>
    <property type="evidence" value="ECO:0007669"/>
    <property type="project" value="UniProtKB-SubCell"/>
</dbReference>
<dbReference type="PROSITE" id="PS50867">
    <property type="entry name" value="PRE_SET"/>
    <property type="match status" value="1"/>
</dbReference>
<dbReference type="SMART" id="SM00317">
    <property type="entry name" value="SET"/>
    <property type="match status" value="1"/>
</dbReference>
<dbReference type="InterPro" id="IPR003105">
    <property type="entry name" value="SRA_YDG"/>
</dbReference>
<dbReference type="Gene3D" id="2.30.280.10">
    <property type="entry name" value="SRA-YDG"/>
    <property type="match status" value="2"/>
</dbReference>
<evidence type="ECO:0000256" key="5">
    <source>
        <dbReference type="PROSITE-ProRule" id="PRU00358"/>
    </source>
</evidence>
<dbReference type="InterPro" id="IPR001214">
    <property type="entry name" value="SET_dom"/>
</dbReference>
<gene>
    <name evidence="10" type="ORF">CEY00_Acc08777</name>
</gene>
<comment type="subcellular location">
    <subcellularLocation>
        <location evidence="1">Chromosome</location>
    </subcellularLocation>
    <subcellularLocation>
        <location evidence="5">Nucleus</location>
    </subcellularLocation>
</comment>
<keyword evidence="11" id="KW-1185">Reference proteome</keyword>